<evidence type="ECO:0000256" key="3">
    <source>
        <dbReference type="ARBA" id="ARBA00022729"/>
    </source>
</evidence>
<evidence type="ECO:0000313" key="10">
    <source>
        <dbReference type="Proteomes" id="UP000836841"/>
    </source>
</evidence>
<sequence length="491" mass="55334">KMKSLSGFLLLLSIALAILRSVQAQDQSGFISLDCGLNPKEATYTDDKTNITYISDADYIDSGLIGRIDEPYQTQSPQQTWTLRSFPEGQRNCYNFNLKANSKYLIRGSFVYGNYDGLNQIPRFDLHVGPNKWTSVVLEGVGNTKICEIIHVLAQDRLQVCLVKTGRTTPFISLLELRPLNNNSYVTQSGSLMTFNRIYFPHTDPSRKFLRYDEDFHDRIWYPLQLNNTVSLSTDLLVDTNSNPYDVPQNVVKTAVAPAKATLPLHIWWTLGDISAQSYIYMHFAEIQNLGSQQIRQFNISYNGDQVWEDLCRPHKLNITTSFNSKALSSSDGKFNFTFTKTEDSTLPPLINAIEVYTVVENLLLETYQDEASGLSGAITPDIANLIQLRELDLSKNDLSGEIPAFLADMKMLTLINLSGNPKLNLTIPDSLQQRIKNRSLTLITDEKSGRKFALVAVAYSVAALIALLAIFTICYIVAKKKRKSTRDFYI</sequence>
<evidence type="ECO:0000256" key="2">
    <source>
        <dbReference type="ARBA" id="ARBA00022692"/>
    </source>
</evidence>
<accession>A0AAU9R9C8</accession>
<reference evidence="9 10" key="1">
    <citation type="submission" date="2022-03" db="EMBL/GenBank/DDBJ databases">
        <authorList>
            <person name="Nunn A."/>
            <person name="Chopra R."/>
            <person name="Nunn A."/>
            <person name="Contreras Garrido A."/>
        </authorList>
    </citation>
    <scope>NUCLEOTIDE SEQUENCE [LARGE SCALE GENOMIC DNA]</scope>
</reference>
<dbReference type="Pfam" id="PF12819">
    <property type="entry name" value="Malectin_like"/>
    <property type="match status" value="1"/>
</dbReference>
<dbReference type="Proteomes" id="UP000836841">
    <property type="component" value="Chromosome 1"/>
</dbReference>
<evidence type="ECO:0000259" key="8">
    <source>
        <dbReference type="Pfam" id="PF12819"/>
    </source>
</evidence>
<dbReference type="AlphaFoldDB" id="A0AAU9R9C8"/>
<keyword evidence="2 6" id="KW-0812">Transmembrane</keyword>
<feature type="domain" description="Malectin-like" evidence="8">
    <location>
        <begin position="33"/>
        <end position="359"/>
    </location>
</feature>
<evidence type="ECO:0000313" key="9">
    <source>
        <dbReference type="EMBL" id="CAH2036434.1"/>
    </source>
</evidence>
<protein>
    <recommendedName>
        <fullName evidence="8">Malectin-like domain-containing protein</fullName>
    </recommendedName>
</protein>
<dbReference type="Gene3D" id="2.60.120.430">
    <property type="entry name" value="Galactose-binding lectin"/>
    <property type="match status" value="1"/>
</dbReference>
<feature type="signal peptide" evidence="7">
    <location>
        <begin position="1"/>
        <end position="24"/>
    </location>
</feature>
<keyword evidence="4 6" id="KW-1133">Transmembrane helix</keyword>
<dbReference type="PANTHER" id="PTHR45631">
    <property type="entry name" value="OS07G0107800 PROTEIN-RELATED"/>
    <property type="match status" value="1"/>
</dbReference>
<dbReference type="Gene3D" id="3.80.10.10">
    <property type="entry name" value="Ribonuclease Inhibitor"/>
    <property type="match status" value="1"/>
</dbReference>
<feature type="non-terminal residue" evidence="9">
    <location>
        <position position="491"/>
    </location>
</feature>
<evidence type="ECO:0000256" key="7">
    <source>
        <dbReference type="SAM" id="SignalP"/>
    </source>
</evidence>
<evidence type="ECO:0000256" key="4">
    <source>
        <dbReference type="ARBA" id="ARBA00022989"/>
    </source>
</evidence>
<dbReference type="EMBL" id="OU466857">
    <property type="protein sequence ID" value="CAH2036434.1"/>
    <property type="molecule type" value="Genomic_DNA"/>
</dbReference>
<proteinExistence type="predicted"/>
<dbReference type="InterPro" id="IPR024788">
    <property type="entry name" value="Malectin-like_Carb-bd_dom"/>
</dbReference>
<name>A0AAU9R9C8_THLAR</name>
<feature type="transmembrane region" description="Helical" evidence="6">
    <location>
        <begin position="453"/>
        <end position="479"/>
    </location>
</feature>
<evidence type="ECO:0000256" key="6">
    <source>
        <dbReference type="SAM" id="Phobius"/>
    </source>
</evidence>
<evidence type="ECO:0000256" key="1">
    <source>
        <dbReference type="ARBA" id="ARBA00004167"/>
    </source>
</evidence>
<evidence type="ECO:0000256" key="5">
    <source>
        <dbReference type="ARBA" id="ARBA00023136"/>
    </source>
</evidence>
<gene>
    <name evidence="9" type="ORF">TAV2_LOCUS2997</name>
</gene>
<dbReference type="SUPFAM" id="SSF52047">
    <property type="entry name" value="RNI-like"/>
    <property type="match status" value="1"/>
</dbReference>
<keyword evidence="5 6" id="KW-0472">Membrane</keyword>
<dbReference type="InterPro" id="IPR001611">
    <property type="entry name" value="Leu-rich_rpt"/>
</dbReference>
<dbReference type="InterPro" id="IPR032675">
    <property type="entry name" value="LRR_dom_sf"/>
</dbReference>
<dbReference type="Pfam" id="PF00560">
    <property type="entry name" value="LRR_1"/>
    <property type="match status" value="1"/>
</dbReference>
<keyword evidence="3 7" id="KW-0732">Signal</keyword>
<keyword evidence="10" id="KW-1185">Reference proteome</keyword>
<feature type="chain" id="PRO_5043840923" description="Malectin-like domain-containing protein" evidence="7">
    <location>
        <begin position="25"/>
        <end position="491"/>
    </location>
</feature>
<dbReference type="PANTHER" id="PTHR45631:SF135">
    <property type="entry name" value="LEUCINE-RICH REPEAT PROTEIN KINASE FAMILY PROTEIN"/>
    <property type="match status" value="1"/>
</dbReference>
<comment type="subcellular location">
    <subcellularLocation>
        <location evidence="1">Membrane</location>
        <topology evidence="1">Single-pass membrane protein</topology>
    </subcellularLocation>
</comment>
<dbReference type="GO" id="GO:0016020">
    <property type="term" value="C:membrane"/>
    <property type="evidence" value="ECO:0007669"/>
    <property type="project" value="UniProtKB-SubCell"/>
</dbReference>
<organism evidence="9 10">
    <name type="scientific">Thlaspi arvense</name>
    <name type="common">Field penny-cress</name>
    <dbReference type="NCBI Taxonomy" id="13288"/>
    <lineage>
        <taxon>Eukaryota</taxon>
        <taxon>Viridiplantae</taxon>
        <taxon>Streptophyta</taxon>
        <taxon>Embryophyta</taxon>
        <taxon>Tracheophyta</taxon>
        <taxon>Spermatophyta</taxon>
        <taxon>Magnoliopsida</taxon>
        <taxon>eudicotyledons</taxon>
        <taxon>Gunneridae</taxon>
        <taxon>Pentapetalae</taxon>
        <taxon>rosids</taxon>
        <taxon>malvids</taxon>
        <taxon>Brassicales</taxon>
        <taxon>Brassicaceae</taxon>
        <taxon>Thlaspideae</taxon>
        <taxon>Thlaspi</taxon>
    </lineage>
</organism>